<organism evidence="1 2">
    <name type="scientific">Botryobasidium botryosum (strain FD-172 SS1)</name>
    <dbReference type="NCBI Taxonomy" id="930990"/>
    <lineage>
        <taxon>Eukaryota</taxon>
        <taxon>Fungi</taxon>
        <taxon>Dikarya</taxon>
        <taxon>Basidiomycota</taxon>
        <taxon>Agaricomycotina</taxon>
        <taxon>Agaricomycetes</taxon>
        <taxon>Cantharellales</taxon>
        <taxon>Botryobasidiaceae</taxon>
        <taxon>Botryobasidium</taxon>
    </lineage>
</organism>
<dbReference type="Proteomes" id="UP000027195">
    <property type="component" value="Unassembled WGS sequence"/>
</dbReference>
<proteinExistence type="predicted"/>
<dbReference type="AlphaFoldDB" id="A0A067MXJ0"/>
<keyword evidence="2" id="KW-1185">Reference proteome</keyword>
<dbReference type="HOGENOM" id="CLU_1937809_0_0_1"/>
<accession>A0A067MXJ0</accession>
<dbReference type="InParanoid" id="A0A067MXJ0"/>
<gene>
    <name evidence="1" type="ORF">BOTBODRAFT_636248</name>
</gene>
<sequence>MSQPSGRTTLAVICGWWTRDAGYGTICLKPPAASFPMGSQKTPPILPLCAIARHGVTFVRSERRLSWRNPRSAACANGLAWHWAITDARAEELGPPKLVNPMHLLWLTREIIIKQERRTLDRPWDGEYKA</sequence>
<protein>
    <submittedName>
        <fullName evidence="1">Uncharacterized protein</fullName>
    </submittedName>
</protein>
<name>A0A067MXJ0_BOTB1</name>
<evidence type="ECO:0000313" key="1">
    <source>
        <dbReference type="EMBL" id="KDQ19400.1"/>
    </source>
</evidence>
<reference evidence="2" key="1">
    <citation type="journal article" date="2014" name="Proc. Natl. Acad. Sci. U.S.A.">
        <title>Extensive sampling of basidiomycete genomes demonstrates inadequacy of the white-rot/brown-rot paradigm for wood decay fungi.</title>
        <authorList>
            <person name="Riley R."/>
            <person name="Salamov A.A."/>
            <person name="Brown D.W."/>
            <person name="Nagy L.G."/>
            <person name="Floudas D."/>
            <person name="Held B.W."/>
            <person name="Levasseur A."/>
            <person name="Lombard V."/>
            <person name="Morin E."/>
            <person name="Otillar R."/>
            <person name="Lindquist E.A."/>
            <person name="Sun H."/>
            <person name="LaButti K.M."/>
            <person name="Schmutz J."/>
            <person name="Jabbour D."/>
            <person name="Luo H."/>
            <person name="Baker S.E."/>
            <person name="Pisabarro A.G."/>
            <person name="Walton J.D."/>
            <person name="Blanchette R.A."/>
            <person name="Henrissat B."/>
            <person name="Martin F."/>
            <person name="Cullen D."/>
            <person name="Hibbett D.S."/>
            <person name="Grigoriev I.V."/>
        </authorList>
    </citation>
    <scope>NUCLEOTIDE SEQUENCE [LARGE SCALE GENOMIC DNA]</scope>
    <source>
        <strain evidence="2">FD-172 SS1</strain>
    </source>
</reference>
<dbReference type="EMBL" id="KL198019">
    <property type="protein sequence ID" value="KDQ19400.1"/>
    <property type="molecule type" value="Genomic_DNA"/>
</dbReference>
<evidence type="ECO:0000313" key="2">
    <source>
        <dbReference type="Proteomes" id="UP000027195"/>
    </source>
</evidence>